<feature type="compositionally biased region" description="Basic and acidic residues" evidence="1">
    <location>
        <begin position="765"/>
        <end position="781"/>
    </location>
</feature>
<gene>
    <name evidence="3" type="ORF">PODLI_1B001480</name>
</gene>
<evidence type="ECO:0000313" key="3">
    <source>
        <dbReference type="EMBL" id="CAI5771244.1"/>
    </source>
</evidence>
<organism evidence="3 4">
    <name type="scientific">Podarcis lilfordi</name>
    <name type="common">Lilford's wall lizard</name>
    <dbReference type="NCBI Taxonomy" id="74358"/>
    <lineage>
        <taxon>Eukaryota</taxon>
        <taxon>Metazoa</taxon>
        <taxon>Chordata</taxon>
        <taxon>Craniata</taxon>
        <taxon>Vertebrata</taxon>
        <taxon>Euteleostomi</taxon>
        <taxon>Lepidosauria</taxon>
        <taxon>Squamata</taxon>
        <taxon>Bifurcata</taxon>
        <taxon>Unidentata</taxon>
        <taxon>Episquamata</taxon>
        <taxon>Laterata</taxon>
        <taxon>Lacertibaenia</taxon>
        <taxon>Lacertidae</taxon>
        <taxon>Podarcis</taxon>
    </lineage>
</organism>
<reference evidence="3" key="1">
    <citation type="submission" date="2022-12" db="EMBL/GenBank/DDBJ databases">
        <authorList>
            <person name="Alioto T."/>
            <person name="Alioto T."/>
            <person name="Gomez Garrido J."/>
        </authorList>
    </citation>
    <scope>NUCLEOTIDE SEQUENCE</scope>
</reference>
<feature type="compositionally biased region" description="Polar residues" evidence="1">
    <location>
        <begin position="196"/>
        <end position="214"/>
    </location>
</feature>
<evidence type="ECO:0000259" key="2">
    <source>
        <dbReference type="PROSITE" id="PS50010"/>
    </source>
</evidence>
<dbReference type="PROSITE" id="PS50010">
    <property type="entry name" value="DH_2"/>
    <property type="match status" value="1"/>
</dbReference>
<feature type="compositionally biased region" description="Polar residues" evidence="1">
    <location>
        <begin position="129"/>
        <end position="141"/>
    </location>
</feature>
<dbReference type="Proteomes" id="UP001178461">
    <property type="component" value="Chromosome 3"/>
</dbReference>
<accession>A0AA35K5G3</accession>
<feature type="compositionally biased region" description="Polar residues" evidence="1">
    <location>
        <begin position="498"/>
        <end position="507"/>
    </location>
</feature>
<dbReference type="InterPro" id="IPR035899">
    <property type="entry name" value="DBL_dom_sf"/>
</dbReference>
<dbReference type="SUPFAM" id="SSF48065">
    <property type="entry name" value="DBL homology domain (DH-domain)"/>
    <property type="match status" value="1"/>
</dbReference>
<dbReference type="InterPro" id="IPR000219">
    <property type="entry name" value="DH_dom"/>
</dbReference>
<feature type="compositionally biased region" description="Polar residues" evidence="1">
    <location>
        <begin position="713"/>
        <end position="723"/>
    </location>
</feature>
<feature type="region of interest" description="Disordered" evidence="1">
    <location>
        <begin position="100"/>
        <end position="141"/>
    </location>
</feature>
<sequence length="810" mass="90520">MDSNRKEGETETVPVINPATQLAQLQALASELKTGFTEAMQELSRIQHGEYALEEKVQSCRCAMEEKVAEMKNSLNCFKDELSDAKSMIEEISAKQEEMQQKIEQLQQEKRKESRKLKAKRIQKEEHGSQTVPTPLQGSPFRSLNLPEPVLINEDFVKLLHNATYEKVSDCRPMGLGEGSMKGLTGTNLETEENLRTSSSADAQPKGQSSSTVWKQPKDSKDWAGEHISKDQSDRQKELGPSSYSSMENALREPSIAAKRQNIALDLLESERKYVVNLTQVLKIKATLYGQDVKRNSKDRSFVPNSLRYLVQQHVDLLHALQERVLSWPRQGILGDIFLKLTNDENGFLDYYVACLRDLPECISLIHVVIVKEIEEEIKSDIYIFFFHIVQRVPEYLLHLQNILKYTEQEHPDYYLLLVSVQRLRVFISHHSLLFQCNEDLLIQKRKKLRKSSFGKLYKGLASLCASAGQDASPTLSATSIRDSGIHSEEAMQLFPSAPTSGTTAMHSRSHMKASPQQGLEGLQGASPCEWETDGRRPEHGLAPSQLSEHDLKALAASLHALPDLEYGGSSAPPSTGPDGNRERPRRRASAADLLQDSSGFAPDYEGFEYRGDPYEEVEPLRNLPAFEACSPASSESSIDICFLRPVHFTSEPGRTERTLQPLPKSAAPAAASGTYKREVFRSKGKQLSRSLKEFPRSSGGGGGGSEGIASTRLYSTRSSSGSRLPAPTERGFPAHGAPSAASRSSQRHHFPPPRGAGDQPSFLEEMHLEDNTRFSHRDDNEQTSFSSHTPRQEQKGRLRSSFRKLFKKK</sequence>
<evidence type="ECO:0000313" key="4">
    <source>
        <dbReference type="Proteomes" id="UP001178461"/>
    </source>
</evidence>
<proteinExistence type="predicted"/>
<feature type="region of interest" description="Disordered" evidence="1">
    <location>
        <begin position="653"/>
        <end position="810"/>
    </location>
</feature>
<dbReference type="GO" id="GO:0005085">
    <property type="term" value="F:guanyl-nucleotide exchange factor activity"/>
    <property type="evidence" value="ECO:0007669"/>
    <property type="project" value="InterPro"/>
</dbReference>
<keyword evidence="4" id="KW-1185">Reference proteome</keyword>
<feature type="region of interest" description="Disordered" evidence="1">
    <location>
        <begin position="564"/>
        <end position="593"/>
    </location>
</feature>
<dbReference type="AlphaFoldDB" id="A0AA35K5G3"/>
<dbReference type="SMART" id="SM00325">
    <property type="entry name" value="RhoGEF"/>
    <property type="match status" value="1"/>
</dbReference>
<feature type="compositionally biased region" description="Basic and acidic residues" evidence="1">
    <location>
        <begin position="100"/>
        <end position="112"/>
    </location>
</feature>
<dbReference type="Gene3D" id="1.20.900.10">
    <property type="entry name" value="Dbl homology (DH) domain"/>
    <property type="match status" value="1"/>
</dbReference>
<protein>
    <submittedName>
        <fullName evidence="3">Rho guanine nucleotide exchange factor 33</fullName>
    </submittedName>
</protein>
<feature type="region of interest" description="Disordered" evidence="1">
    <location>
        <begin position="496"/>
        <end position="543"/>
    </location>
</feature>
<feature type="compositionally biased region" description="Basic and acidic residues" evidence="1">
    <location>
        <begin position="216"/>
        <end position="238"/>
    </location>
</feature>
<dbReference type="PANTHER" id="PTHR46944">
    <property type="entry name" value="RHO GUANINE NUCLEOTIDE EXCHANGE FACTOR 33"/>
    <property type="match status" value="1"/>
</dbReference>
<dbReference type="EMBL" id="OX395128">
    <property type="protein sequence ID" value="CAI5771244.1"/>
    <property type="molecule type" value="Genomic_DNA"/>
</dbReference>
<name>A0AA35K5G3_9SAUR</name>
<evidence type="ECO:0000256" key="1">
    <source>
        <dbReference type="SAM" id="MobiDB-lite"/>
    </source>
</evidence>
<feature type="compositionally biased region" description="Basic residues" evidence="1">
    <location>
        <begin position="798"/>
        <end position="810"/>
    </location>
</feature>
<dbReference type="InterPro" id="IPR042849">
    <property type="entry name" value="ARHGEF33"/>
</dbReference>
<dbReference type="Pfam" id="PF00621">
    <property type="entry name" value="RhoGEF"/>
    <property type="match status" value="1"/>
</dbReference>
<feature type="domain" description="DH" evidence="2">
    <location>
        <begin position="259"/>
        <end position="434"/>
    </location>
</feature>
<feature type="region of interest" description="Disordered" evidence="1">
    <location>
        <begin position="192"/>
        <end position="251"/>
    </location>
</feature>
<dbReference type="PANTHER" id="PTHR46944:SF1">
    <property type="entry name" value="RHO GUANINE NUCLEOTIDE EXCHANGE FACTOR 33"/>
    <property type="match status" value="1"/>
</dbReference>